<feature type="domain" description="Major facilitator superfamily (MFS) profile" evidence="9">
    <location>
        <begin position="76"/>
        <end position="474"/>
    </location>
</feature>
<evidence type="ECO:0000256" key="3">
    <source>
        <dbReference type="ARBA" id="ARBA00022475"/>
    </source>
</evidence>
<dbReference type="Gene3D" id="1.20.1250.20">
    <property type="entry name" value="MFS general substrate transporter like domains"/>
    <property type="match status" value="1"/>
</dbReference>
<feature type="transmembrane region" description="Helical" evidence="8">
    <location>
        <begin position="144"/>
        <end position="163"/>
    </location>
</feature>
<reference evidence="10 11" key="1">
    <citation type="submission" date="2014-07" db="EMBL/GenBank/DDBJ databases">
        <title>Draft genome sequence of Thalassospira tepidiphila 1-1B.</title>
        <authorList>
            <person name="Lai Q."/>
            <person name="Shao Z."/>
        </authorList>
    </citation>
    <scope>NUCLEOTIDE SEQUENCE [LARGE SCALE GENOMIC DNA]</scope>
    <source>
        <strain evidence="10 11">MCCC 1A03514</strain>
    </source>
</reference>
<sequence>MLVCPLVSIKSGPVISSATNMMTATPVCDRPPMIGGLVPVPDPAPDPSKGSDQNNPDSVLTSDQDGGQRSIFSDRNFVLFLVGQCITTQGLWIQKIAMSWLAWSLTGSALWTGVIAALNFAPAFFLGPIFGVMADRVDLRRTAMLLNLGQAAVSFLLMGLSYADMMTLPWMVALAGSMGILGSAMTPIRLSLVPVIVPRAFMNRAVAYAAMNFNISRLVGPAVGGVVIATWGTGAAFMINAISYLPMVFVISVVTIHMERAPDAKSRRIWTSLVDGSNYALNHPMIRSVLALSCFVSLVATGMVELMPVFAEAVYDRGVTGLGMLASSAGIGAVTSTFILSRISSDAIAYQRVTILGAFAAAVGMTGLGFAPWYELAVPLVALTGGGLTLVGVGSQTALQLTVDNRLRGRVMSFWSATSFGGMALGGTLLGAISEAGDIQYTARGSGVLILCAACVGLWRLYRIGALARSGALR</sequence>
<proteinExistence type="predicted"/>
<keyword evidence="2" id="KW-0813">Transport</keyword>
<evidence type="ECO:0000256" key="8">
    <source>
        <dbReference type="SAM" id="Phobius"/>
    </source>
</evidence>
<accession>A0A853L2M1</accession>
<dbReference type="PROSITE" id="PS50850">
    <property type="entry name" value="MFS"/>
    <property type="match status" value="1"/>
</dbReference>
<dbReference type="PANTHER" id="PTHR23513">
    <property type="entry name" value="INTEGRAL MEMBRANE EFFLUX PROTEIN-RELATED"/>
    <property type="match status" value="1"/>
</dbReference>
<feature type="region of interest" description="Disordered" evidence="7">
    <location>
        <begin position="36"/>
        <end position="67"/>
    </location>
</feature>
<organism evidence="10 11">
    <name type="scientific">Thalassospira tepidiphila MCCC 1A03514</name>
    <dbReference type="NCBI Taxonomy" id="1177930"/>
    <lineage>
        <taxon>Bacteria</taxon>
        <taxon>Pseudomonadati</taxon>
        <taxon>Pseudomonadota</taxon>
        <taxon>Alphaproteobacteria</taxon>
        <taxon>Rhodospirillales</taxon>
        <taxon>Thalassospiraceae</taxon>
        <taxon>Thalassospira</taxon>
    </lineage>
</organism>
<name>A0A853L2M1_9PROT</name>
<dbReference type="InterPro" id="IPR036259">
    <property type="entry name" value="MFS_trans_sf"/>
</dbReference>
<evidence type="ECO:0000313" key="11">
    <source>
        <dbReference type="Proteomes" id="UP000094009"/>
    </source>
</evidence>
<dbReference type="Proteomes" id="UP000094009">
    <property type="component" value="Unassembled WGS sequence"/>
</dbReference>
<comment type="caution">
    <text evidence="10">The sequence shown here is derived from an EMBL/GenBank/DDBJ whole genome shotgun (WGS) entry which is preliminary data.</text>
</comment>
<evidence type="ECO:0000256" key="1">
    <source>
        <dbReference type="ARBA" id="ARBA00004651"/>
    </source>
</evidence>
<feature type="transmembrane region" description="Helical" evidence="8">
    <location>
        <begin position="322"/>
        <end position="341"/>
    </location>
</feature>
<keyword evidence="4 8" id="KW-0812">Transmembrane</keyword>
<keyword evidence="6 8" id="KW-0472">Membrane</keyword>
<feature type="transmembrane region" description="Helical" evidence="8">
    <location>
        <begin position="169"/>
        <end position="193"/>
    </location>
</feature>
<evidence type="ECO:0000256" key="2">
    <source>
        <dbReference type="ARBA" id="ARBA00022448"/>
    </source>
</evidence>
<evidence type="ECO:0000256" key="6">
    <source>
        <dbReference type="ARBA" id="ARBA00023136"/>
    </source>
</evidence>
<dbReference type="PANTHER" id="PTHR23513:SF11">
    <property type="entry name" value="STAPHYLOFERRIN A TRANSPORTER"/>
    <property type="match status" value="1"/>
</dbReference>
<gene>
    <name evidence="10" type="ORF">TH4_06120</name>
</gene>
<feature type="transmembrane region" description="Helical" evidence="8">
    <location>
        <begin position="380"/>
        <end position="399"/>
    </location>
</feature>
<feature type="transmembrane region" description="Helical" evidence="8">
    <location>
        <begin position="411"/>
        <end position="433"/>
    </location>
</feature>
<comment type="subcellular location">
    <subcellularLocation>
        <location evidence="1">Cell membrane</location>
        <topology evidence="1">Multi-pass membrane protein</topology>
    </subcellularLocation>
</comment>
<dbReference type="InterPro" id="IPR020846">
    <property type="entry name" value="MFS_dom"/>
</dbReference>
<evidence type="ECO:0000256" key="5">
    <source>
        <dbReference type="ARBA" id="ARBA00022989"/>
    </source>
</evidence>
<evidence type="ECO:0000256" key="4">
    <source>
        <dbReference type="ARBA" id="ARBA00022692"/>
    </source>
</evidence>
<evidence type="ECO:0000313" key="10">
    <source>
        <dbReference type="EMBL" id="OAZ11109.1"/>
    </source>
</evidence>
<dbReference type="GO" id="GO:0005886">
    <property type="term" value="C:plasma membrane"/>
    <property type="evidence" value="ECO:0007669"/>
    <property type="project" value="UniProtKB-SubCell"/>
</dbReference>
<evidence type="ECO:0000259" key="9">
    <source>
        <dbReference type="PROSITE" id="PS50850"/>
    </source>
</evidence>
<keyword evidence="5 8" id="KW-1133">Transmembrane helix</keyword>
<keyword evidence="3" id="KW-1003">Cell membrane</keyword>
<feature type="transmembrane region" description="Helical" evidence="8">
    <location>
        <begin position="289"/>
        <end position="310"/>
    </location>
</feature>
<feature type="transmembrane region" description="Helical" evidence="8">
    <location>
        <begin position="77"/>
        <end position="103"/>
    </location>
</feature>
<feature type="transmembrane region" description="Helical" evidence="8">
    <location>
        <begin position="353"/>
        <end position="374"/>
    </location>
</feature>
<feature type="transmembrane region" description="Helical" evidence="8">
    <location>
        <begin position="237"/>
        <end position="258"/>
    </location>
</feature>
<evidence type="ECO:0000256" key="7">
    <source>
        <dbReference type="SAM" id="MobiDB-lite"/>
    </source>
</evidence>
<dbReference type="CDD" id="cd06173">
    <property type="entry name" value="MFS_MefA_like"/>
    <property type="match status" value="1"/>
</dbReference>
<dbReference type="InterPro" id="IPR010290">
    <property type="entry name" value="TM_effector"/>
</dbReference>
<dbReference type="GO" id="GO:0022857">
    <property type="term" value="F:transmembrane transporter activity"/>
    <property type="evidence" value="ECO:0007669"/>
    <property type="project" value="InterPro"/>
</dbReference>
<dbReference type="Pfam" id="PF05977">
    <property type="entry name" value="MFS_3"/>
    <property type="match status" value="1"/>
</dbReference>
<protein>
    <submittedName>
        <fullName evidence="10">MFS transporter</fullName>
    </submittedName>
</protein>
<dbReference type="EMBL" id="JPVZ01000002">
    <property type="protein sequence ID" value="OAZ11109.1"/>
    <property type="molecule type" value="Genomic_DNA"/>
</dbReference>
<feature type="transmembrane region" description="Helical" evidence="8">
    <location>
        <begin position="109"/>
        <end position="132"/>
    </location>
</feature>
<feature type="compositionally biased region" description="Polar residues" evidence="7">
    <location>
        <begin position="50"/>
        <end position="67"/>
    </location>
</feature>
<dbReference type="AlphaFoldDB" id="A0A853L2M1"/>
<dbReference type="SUPFAM" id="SSF103473">
    <property type="entry name" value="MFS general substrate transporter"/>
    <property type="match status" value="1"/>
</dbReference>
<feature type="transmembrane region" description="Helical" evidence="8">
    <location>
        <begin position="445"/>
        <end position="462"/>
    </location>
</feature>
<feature type="transmembrane region" description="Helical" evidence="8">
    <location>
        <begin position="205"/>
        <end position="231"/>
    </location>
</feature>